<dbReference type="Pfam" id="PF07589">
    <property type="entry name" value="PEP-CTERM"/>
    <property type="match status" value="1"/>
</dbReference>
<evidence type="ECO:0000256" key="1">
    <source>
        <dbReference type="SAM" id="SignalP"/>
    </source>
</evidence>
<dbReference type="Proteomes" id="UP001221189">
    <property type="component" value="Unassembled WGS sequence"/>
</dbReference>
<protein>
    <submittedName>
        <fullName evidence="3">PEP-CTERM sorting domain-containing protein</fullName>
    </submittedName>
</protein>
<sequence>MKNLRLPLIACAALALTGAASAEELSLKFTGVNGKSIGLSGPDIARTVKAGLMEFKTDKNTSFYAYCVELNQYASSDSRKYEVTTFSNATQAKNLQGLYSATSLYTDDKAIDTAREYAAFQLAVWEITHETSGKPLATTAYNASKDSYGQTKWTPNANRGDFYLRQYAGVNYSSAGSDTASFAALADSYLSAAVSYTGKSLFEIKKLHNGSYQDYVTATSVPTPVPEPASYALMAAGLLGMGLVAKRRRSQRSA</sequence>
<evidence type="ECO:0000313" key="3">
    <source>
        <dbReference type="EMBL" id="MDC8772262.1"/>
    </source>
</evidence>
<dbReference type="InterPro" id="IPR013424">
    <property type="entry name" value="Ice-binding_C"/>
</dbReference>
<feature type="signal peptide" evidence="1">
    <location>
        <begin position="1"/>
        <end position="22"/>
    </location>
</feature>
<keyword evidence="4" id="KW-1185">Reference proteome</keyword>
<comment type="caution">
    <text evidence="3">The sequence shown here is derived from an EMBL/GenBank/DDBJ whole genome shotgun (WGS) entry which is preliminary data.</text>
</comment>
<reference evidence="3 4" key="1">
    <citation type="submission" date="2022-10" db="EMBL/GenBank/DDBJ databases">
        <title>Paucibacter sp. hw1 Genome sequencing.</title>
        <authorList>
            <person name="Park S."/>
        </authorList>
    </citation>
    <scope>NUCLEOTIDE SEQUENCE [LARGE SCALE GENOMIC DNA]</scope>
    <source>
        <strain evidence="4">hw1</strain>
    </source>
</reference>
<evidence type="ECO:0000259" key="2">
    <source>
        <dbReference type="Pfam" id="PF07589"/>
    </source>
</evidence>
<name>A0ABT5KFV4_9BURK</name>
<dbReference type="EMBL" id="JAQQXT010000006">
    <property type="protein sequence ID" value="MDC8772262.1"/>
    <property type="molecule type" value="Genomic_DNA"/>
</dbReference>
<organism evidence="3 4">
    <name type="scientific">Roseateles albus</name>
    <dbReference type="NCBI Taxonomy" id="2987525"/>
    <lineage>
        <taxon>Bacteria</taxon>
        <taxon>Pseudomonadati</taxon>
        <taxon>Pseudomonadota</taxon>
        <taxon>Betaproteobacteria</taxon>
        <taxon>Burkholderiales</taxon>
        <taxon>Sphaerotilaceae</taxon>
        <taxon>Roseateles</taxon>
    </lineage>
</organism>
<evidence type="ECO:0000313" key="4">
    <source>
        <dbReference type="Proteomes" id="UP001221189"/>
    </source>
</evidence>
<accession>A0ABT5KFV4</accession>
<feature type="chain" id="PRO_5047373141" evidence="1">
    <location>
        <begin position="23"/>
        <end position="254"/>
    </location>
</feature>
<dbReference type="RefSeq" id="WP_273600467.1">
    <property type="nucleotide sequence ID" value="NZ_JAQQXT010000006.1"/>
</dbReference>
<dbReference type="NCBIfam" id="TIGR02595">
    <property type="entry name" value="PEP_CTERM"/>
    <property type="match status" value="1"/>
</dbReference>
<keyword evidence="1" id="KW-0732">Signal</keyword>
<gene>
    <name evidence="3" type="ORF">PRZ03_11825</name>
</gene>
<feature type="domain" description="Ice-binding protein C-terminal" evidence="2">
    <location>
        <begin position="224"/>
        <end position="248"/>
    </location>
</feature>
<proteinExistence type="predicted"/>